<feature type="domain" description="HTH LytTR-type" evidence="1">
    <location>
        <begin position="129"/>
        <end position="228"/>
    </location>
</feature>
<accession>A0A414R9R2</accession>
<dbReference type="AlphaFoldDB" id="A0A414R9R2"/>
<dbReference type="PANTHER" id="PTHR37299">
    <property type="entry name" value="TRANSCRIPTIONAL REGULATOR-RELATED"/>
    <property type="match status" value="1"/>
</dbReference>
<organism evidence="2 3">
    <name type="scientific">Eubacterium ventriosum</name>
    <dbReference type="NCBI Taxonomy" id="39496"/>
    <lineage>
        <taxon>Bacteria</taxon>
        <taxon>Bacillati</taxon>
        <taxon>Bacillota</taxon>
        <taxon>Clostridia</taxon>
        <taxon>Eubacteriales</taxon>
        <taxon>Eubacteriaceae</taxon>
        <taxon>Eubacterium</taxon>
    </lineage>
</organism>
<gene>
    <name evidence="2" type="ORF">DW652_04760</name>
</gene>
<name>A0A414R9R2_9FIRM</name>
<evidence type="ECO:0000313" key="3">
    <source>
        <dbReference type="Proteomes" id="UP000286186"/>
    </source>
</evidence>
<dbReference type="GO" id="GO:0000156">
    <property type="term" value="F:phosphorelay response regulator activity"/>
    <property type="evidence" value="ECO:0007669"/>
    <property type="project" value="InterPro"/>
</dbReference>
<dbReference type="PANTHER" id="PTHR37299:SF1">
    <property type="entry name" value="STAGE 0 SPORULATION PROTEIN A HOMOLOG"/>
    <property type="match status" value="1"/>
</dbReference>
<sequence>MKMMVYKDKEKILKKLYSILESIGKENGLYIFLLTPKNAHSLKEYICNNNIDVMLLDIFIEEDVLNLMKKTSESNQKMKMIFTPLMYHNILKCYEIKVIKNNITPVDKDKIDPIVKDWSNQLIDRNGKFIIEKNDSGFFKIYFDEILCIETYNRNTLVHTLNEDILSYKNMKQHMARLNSSFVRCHNSYIVNMAYIKSYRGNEIYLTNNKVVWVSKSRRKEFLKSLSDYYDNYLNV</sequence>
<reference evidence="2 3" key="1">
    <citation type="submission" date="2018-08" db="EMBL/GenBank/DDBJ databases">
        <title>A genome reference for cultivated species of the human gut microbiota.</title>
        <authorList>
            <person name="Zou Y."/>
            <person name="Xue W."/>
            <person name="Luo G."/>
        </authorList>
    </citation>
    <scope>NUCLEOTIDE SEQUENCE [LARGE SCALE GENOMIC DNA]</scope>
    <source>
        <strain evidence="2 3">AM23-22</strain>
    </source>
</reference>
<comment type="caution">
    <text evidence="2">The sequence shown here is derived from an EMBL/GenBank/DDBJ whole genome shotgun (WGS) entry which is preliminary data.</text>
</comment>
<dbReference type="SMART" id="SM00850">
    <property type="entry name" value="LytTR"/>
    <property type="match status" value="1"/>
</dbReference>
<proteinExistence type="predicted"/>
<evidence type="ECO:0000313" key="2">
    <source>
        <dbReference type="EMBL" id="RHF89783.1"/>
    </source>
</evidence>
<dbReference type="PROSITE" id="PS50930">
    <property type="entry name" value="HTH_LYTTR"/>
    <property type="match status" value="1"/>
</dbReference>
<protein>
    <submittedName>
        <fullName evidence="2">LytTR family transcriptional regulator</fullName>
    </submittedName>
</protein>
<dbReference type="Pfam" id="PF04397">
    <property type="entry name" value="LytTR"/>
    <property type="match status" value="1"/>
</dbReference>
<dbReference type="InterPro" id="IPR007492">
    <property type="entry name" value="LytTR_DNA-bd_dom"/>
</dbReference>
<dbReference type="GO" id="GO:0003677">
    <property type="term" value="F:DNA binding"/>
    <property type="evidence" value="ECO:0007669"/>
    <property type="project" value="InterPro"/>
</dbReference>
<evidence type="ECO:0000259" key="1">
    <source>
        <dbReference type="PROSITE" id="PS50930"/>
    </source>
</evidence>
<dbReference type="Proteomes" id="UP000286186">
    <property type="component" value="Unassembled WGS sequence"/>
</dbReference>
<dbReference type="Gene3D" id="2.40.50.1020">
    <property type="entry name" value="LytTr DNA-binding domain"/>
    <property type="match status" value="1"/>
</dbReference>
<dbReference type="RefSeq" id="WP_118000617.1">
    <property type="nucleotide sequence ID" value="NZ_CATWJF010000012.1"/>
</dbReference>
<dbReference type="EMBL" id="QRHR01000003">
    <property type="protein sequence ID" value="RHF89783.1"/>
    <property type="molecule type" value="Genomic_DNA"/>
</dbReference>
<dbReference type="InterPro" id="IPR046947">
    <property type="entry name" value="LytR-like"/>
</dbReference>